<protein>
    <submittedName>
        <fullName evidence="2">Uncharacterized protein</fullName>
    </submittedName>
</protein>
<feature type="region of interest" description="Disordered" evidence="1">
    <location>
        <begin position="1"/>
        <end position="32"/>
    </location>
</feature>
<dbReference type="Proteomes" id="UP001054837">
    <property type="component" value="Unassembled WGS sequence"/>
</dbReference>
<evidence type="ECO:0000313" key="2">
    <source>
        <dbReference type="EMBL" id="GIX89561.1"/>
    </source>
</evidence>
<dbReference type="AlphaFoldDB" id="A0AAV4P1C2"/>
<comment type="caution">
    <text evidence="2">The sequence shown here is derived from an EMBL/GenBank/DDBJ whole genome shotgun (WGS) entry which is preliminary data.</text>
</comment>
<reference evidence="2 3" key="1">
    <citation type="submission" date="2021-06" db="EMBL/GenBank/DDBJ databases">
        <title>Caerostris darwini draft genome.</title>
        <authorList>
            <person name="Kono N."/>
            <person name="Arakawa K."/>
        </authorList>
    </citation>
    <scope>NUCLEOTIDE SEQUENCE [LARGE SCALE GENOMIC DNA]</scope>
</reference>
<accession>A0AAV4P1C2</accession>
<dbReference type="EMBL" id="BPLQ01002193">
    <property type="protein sequence ID" value="GIX89561.1"/>
    <property type="molecule type" value="Genomic_DNA"/>
</dbReference>
<evidence type="ECO:0000313" key="3">
    <source>
        <dbReference type="Proteomes" id="UP001054837"/>
    </source>
</evidence>
<proteinExistence type="predicted"/>
<evidence type="ECO:0000256" key="1">
    <source>
        <dbReference type="SAM" id="MobiDB-lite"/>
    </source>
</evidence>
<feature type="compositionally biased region" description="Polar residues" evidence="1">
    <location>
        <begin position="9"/>
        <end position="18"/>
    </location>
</feature>
<gene>
    <name evidence="2" type="ORF">CDAR_453671</name>
</gene>
<organism evidence="2 3">
    <name type="scientific">Caerostris darwini</name>
    <dbReference type="NCBI Taxonomy" id="1538125"/>
    <lineage>
        <taxon>Eukaryota</taxon>
        <taxon>Metazoa</taxon>
        <taxon>Ecdysozoa</taxon>
        <taxon>Arthropoda</taxon>
        <taxon>Chelicerata</taxon>
        <taxon>Arachnida</taxon>
        <taxon>Araneae</taxon>
        <taxon>Araneomorphae</taxon>
        <taxon>Entelegynae</taxon>
        <taxon>Araneoidea</taxon>
        <taxon>Araneidae</taxon>
        <taxon>Caerostris</taxon>
    </lineage>
</organism>
<sequence length="92" mass="10716">MSLFFRPLENQSVTPHVSESSDDVRERPDETLPPASSLLFGCCWAVRLTERCFLSLSFLQWQQLLVRRSPGSLPNYNVRHNFYCFHIDELAI</sequence>
<keyword evidence="3" id="KW-1185">Reference proteome</keyword>
<name>A0AAV4P1C2_9ARAC</name>